<accession>A0ACA9R7Y6</accession>
<name>A0ACA9R7Y6_9GLOM</name>
<proteinExistence type="predicted"/>
<keyword evidence="2" id="KW-1185">Reference proteome</keyword>
<reference evidence="1" key="1">
    <citation type="submission" date="2021-06" db="EMBL/GenBank/DDBJ databases">
        <authorList>
            <person name="Kallberg Y."/>
            <person name="Tangrot J."/>
            <person name="Rosling A."/>
        </authorList>
    </citation>
    <scope>NUCLEOTIDE SEQUENCE</scope>
    <source>
        <strain evidence="1">28 12/20/2015</strain>
    </source>
</reference>
<protein>
    <submittedName>
        <fullName evidence="1">1349_t:CDS:1</fullName>
    </submittedName>
</protein>
<sequence length="211" mass="24638">RLMGPVDNLFLFDYAIESREKFNLWFSGVKNKISLTLKYMTPLQATSTLGNILVYEMIKAKCKVEEEKTQHSQNNKKMAIKNDLRTMFHFRVVDAAFLKIILYTMLTNDEMDVIGFATMLHDLVDFGYDISVKESSNILLTVTNDKIDIESVKNEYIRMANGLQYIIEKYKHDACSSTEYQHEYLELKGLLLDILENDNFDKKEIKDTKEF</sequence>
<organism evidence="1 2">
    <name type="scientific">Cetraspora pellucida</name>
    <dbReference type="NCBI Taxonomy" id="1433469"/>
    <lineage>
        <taxon>Eukaryota</taxon>
        <taxon>Fungi</taxon>
        <taxon>Fungi incertae sedis</taxon>
        <taxon>Mucoromycota</taxon>
        <taxon>Glomeromycotina</taxon>
        <taxon>Glomeromycetes</taxon>
        <taxon>Diversisporales</taxon>
        <taxon>Gigasporaceae</taxon>
        <taxon>Cetraspora</taxon>
    </lineage>
</organism>
<evidence type="ECO:0000313" key="1">
    <source>
        <dbReference type="EMBL" id="CAG8780413.1"/>
    </source>
</evidence>
<evidence type="ECO:0000313" key="2">
    <source>
        <dbReference type="Proteomes" id="UP000789366"/>
    </source>
</evidence>
<feature type="non-terminal residue" evidence="1">
    <location>
        <position position="211"/>
    </location>
</feature>
<feature type="non-terminal residue" evidence="1">
    <location>
        <position position="1"/>
    </location>
</feature>
<dbReference type="EMBL" id="CAJVPW010060100">
    <property type="protein sequence ID" value="CAG8780413.1"/>
    <property type="molecule type" value="Genomic_DNA"/>
</dbReference>
<gene>
    <name evidence="1" type="ORF">SPELUC_LOCUS16369</name>
</gene>
<comment type="caution">
    <text evidence="1">The sequence shown here is derived from an EMBL/GenBank/DDBJ whole genome shotgun (WGS) entry which is preliminary data.</text>
</comment>
<dbReference type="Proteomes" id="UP000789366">
    <property type="component" value="Unassembled WGS sequence"/>
</dbReference>